<organism evidence="2 3">
    <name type="scientific">Mycena citricolor</name>
    <dbReference type="NCBI Taxonomy" id="2018698"/>
    <lineage>
        <taxon>Eukaryota</taxon>
        <taxon>Fungi</taxon>
        <taxon>Dikarya</taxon>
        <taxon>Basidiomycota</taxon>
        <taxon>Agaricomycotina</taxon>
        <taxon>Agaricomycetes</taxon>
        <taxon>Agaricomycetidae</taxon>
        <taxon>Agaricales</taxon>
        <taxon>Marasmiineae</taxon>
        <taxon>Mycenaceae</taxon>
        <taxon>Mycena</taxon>
    </lineage>
</organism>
<sequence>MGNQHKPTPSKTPELQSAIEYYWKMKRNDKFILEQLKKHHIDLSRYGLEIKAFRKIREHFGFFRVRKQGHTVETIGDAVARIRVIYPKAGGRDMVNLLFNEENMMVSSGIVMEFFHRFEPDLVRERCHGHFKRKQFWAAGVNNLWAVDQHDKWKYKFGLALHTGIDPFIGYIHWMKIWWNNSNPCLILSYYLDAIQELQFIPLVSQSDPGSETVRIANGHTTLRHLHDPNLAGTSQHRYMRKKKNVMPEITWSMMRRRFTPGFENILDEGVNNGWYDTGNLLQALVFRWVFIRWLQAELEGYQNRVNMTAKRQDRNKILPHGVPQHMLEYPEEYAVLDFKIKVQQQHIDAVRQEYASPDHDIFNLVPPDFDALISGFYQEIGKPAVNRETCWEIYHQLLDRFEHLEEIHNMESNVDELWGFALIQAEDQYLNEIQPILNLRPLWGDEDIVGFYVGGVNGGEGLDDGHQAHLQQLVNDVEPNVPGAAGNNDNDNEVVQAWFSDEEGPEDLAAADEW</sequence>
<dbReference type="PANTHER" id="PTHR46177">
    <property type="entry name" value="INTEGRASE CATALYTIC DOMAIN-CONTAINING PROTEIN"/>
    <property type="match status" value="1"/>
</dbReference>
<comment type="caution">
    <text evidence="2">The sequence shown here is derived from an EMBL/GenBank/DDBJ whole genome shotgun (WGS) entry which is preliminary data.</text>
</comment>
<dbReference type="PANTHER" id="PTHR46177:SF1">
    <property type="entry name" value="INTEGRASE CATALYTIC DOMAIN-CONTAINING PROTEIN"/>
    <property type="match status" value="1"/>
</dbReference>
<dbReference type="Proteomes" id="UP001295794">
    <property type="component" value="Unassembled WGS sequence"/>
</dbReference>
<evidence type="ECO:0000259" key="1">
    <source>
        <dbReference type="Pfam" id="PF24764"/>
    </source>
</evidence>
<reference evidence="2" key="1">
    <citation type="submission" date="2023-11" db="EMBL/GenBank/DDBJ databases">
        <authorList>
            <person name="De Vega J J."/>
            <person name="De Vega J J."/>
        </authorList>
    </citation>
    <scope>NUCLEOTIDE SEQUENCE</scope>
</reference>
<dbReference type="AlphaFoldDB" id="A0AAD2GWT4"/>
<name>A0AAD2GWT4_9AGAR</name>
<dbReference type="InterPro" id="IPR058913">
    <property type="entry name" value="Integrase_dom_put"/>
</dbReference>
<proteinExistence type="predicted"/>
<dbReference type="EMBL" id="CAVNYO010000045">
    <property type="protein sequence ID" value="CAK5263853.1"/>
    <property type="molecule type" value="Genomic_DNA"/>
</dbReference>
<feature type="domain" description="Integrase core" evidence="1">
    <location>
        <begin position="140"/>
        <end position="317"/>
    </location>
</feature>
<dbReference type="Pfam" id="PF24764">
    <property type="entry name" value="rva_4"/>
    <property type="match status" value="1"/>
</dbReference>
<evidence type="ECO:0000313" key="2">
    <source>
        <dbReference type="EMBL" id="CAK5263853.1"/>
    </source>
</evidence>
<evidence type="ECO:0000313" key="3">
    <source>
        <dbReference type="Proteomes" id="UP001295794"/>
    </source>
</evidence>
<gene>
    <name evidence="2" type="ORF">MYCIT1_LOCUS3555</name>
</gene>
<keyword evidence="3" id="KW-1185">Reference proteome</keyword>
<accession>A0AAD2GWT4</accession>
<protein>
    <recommendedName>
        <fullName evidence="1">Integrase core domain-containing protein</fullName>
    </recommendedName>
</protein>